<feature type="compositionally biased region" description="Polar residues" evidence="1">
    <location>
        <begin position="35"/>
        <end position="44"/>
    </location>
</feature>
<sequence>MPTQLEAKRLSAAFSAATEALTTWFSAYAAASGSWQLSTGSSDDSFALADTSRGHLDRPRDDRPPHGSGLKSAAAVAAGHSTSDGSPAASPTGDAASAGASPALQHAQIIQSSLRDRSTQ</sequence>
<evidence type="ECO:0000313" key="2">
    <source>
        <dbReference type="EMBL" id="ETS62562.1"/>
    </source>
</evidence>
<gene>
    <name evidence="2" type="ORF">PaG_03198</name>
</gene>
<keyword evidence="3" id="KW-1185">Reference proteome</keyword>
<evidence type="ECO:0000256" key="1">
    <source>
        <dbReference type="SAM" id="MobiDB-lite"/>
    </source>
</evidence>
<comment type="caution">
    <text evidence="2">The sequence shown here is derived from an EMBL/GenBank/DDBJ whole genome shotgun (WGS) entry which is preliminary data.</text>
</comment>
<organism evidence="2 3">
    <name type="scientific">Moesziomyces aphidis</name>
    <name type="common">Pseudozyma aphidis</name>
    <dbReference type="NCBI Taxonomy" id="84754"/>
    <lineage>
        <taxon>Eukaryota</taxon>
        <taxon>Fungi</taxon>
        <taxon>Dikarya</taxon>
        <taxon>Basidiomycota</taxon>
        <taxon>Ustilaginomycotina</taxon>
        <taxon>Ustilaginomycetes</taxon>
        <taxon>Ustilaginales</taxon>
        <taxon>Ustilaginaceae</taxon>
        <taxon>Moesziomyces</taxon>
    </lineage>
</organism>
<protein>
    <submittedName>
        <fullName evidence="2">Uncharacterized protein</fullName>
    </submittedName>
</protein>
<accession>W3VP54</accession>
<dbReference type="Proteomes" id="UP000019462">
    <property type="component" value="Unassembled WGS sequence"/>
</dbReference>
<dbReference type="EMBL" id="AWNI01000010">
    <property type="protein sequence ID" value="ETS62562.1"/>
    <property type="molecule type" value="Genomic_DNA"/>
</dbReference>
<evidence type="ECO:0000313" key="3">
    <source>
        <dbReference type="Proteomes" id="UP000019462"/>
    </source>
</evidence>
<dbReference type="AlphaFoldDB" id="W3VP54"/>
<feature type="compositionally biased region" description="Basic and acidic residues" evidence="1">
    <location>
        <begin position="52"/>
        <end position="65"/>
    </location>
</feature>
<feature type="region of interest" description="Disordered" evidence="1">
    <location>
        <begin position="35"/>
        <end position="120"/>
    </location>
</feature>
<name>W3VP54_MOEAP</name>
<dbReference type="HOGENOM" id="CLU_2050638_0_0_1"/>
<reference evidence="2 3" key="1">
    <citation type="journal article" date="2014" name="Genome Announc.">
        <title>Genome sequence of the basidiomycetous fungus Pseudozyma aphidis DSM70725, an efficient producer of biosurfactant mannosylerythritol lipids.</title>
        <authorList>
            <person name="Lorenz S."/>
            <person name="Guenther M."/>
            <person name="Grumaz C."/>
            <person name="Rupp S."/>
            <person name="Zibek S."/>
            <person name="Sohn K."/>
        </authorList>
    </citation>
    <scope>NUCLEOTIDE SEQUENCE [LARGE SCALE GENOMIC DNA]</scope>
    <source>
        <strain evidence="3">ATCC 32657 / CBS 517.83 / DSM 70725 / JCM 10318 / NBRC 10182 / NRRL Y-7954 / St-0401</strain>
    </source>
</reference>
<proteinExistence type="predicted"/>